<dbReference type="EMBL" id="SSMQ01000159">
    <property type="protein sequence ID" value="TKC90010.1"/>
    <property type="molecule type" value="Genomic_DNA"/>
</dbReference>
<name>A0A4V5PJ50_9BACT</name>
<comment type="caution">
    <text evidence="2">The sequence shown here is derived from an EMBL/GenBank/DDBJ whole genome shotgun (WGS) entry which is preliminary data.</text>
</comment>
<gene>
    <name evidence="2" type="ORF">E8A74_51270</name>
</gene>
<dbReference type="AlphaFoldDB" id="A0A4V5PJ50"/>
<organism evidence="2 3">
    <name type="scientific">Polyangium fumosum</name>
    <dbReference type="NCBI Taxonomy" id="889272"/>
    <lineage>
        <taxon>Bacteria</taxon>
        <taxon>Pseudomonadati</taxon>
        <taxon>Myxococcota</taxon>
        <taxon>Polyangia</taxon>
        <taxon>Polyangiales</taxon>
        <taxon>Polyangiaceae</taxon>
        <taxon>Polyangium</taxon>
    </lineage>
</organism>
<dbReference type="RefSeq" id="WP_136936532.1">
    <property type="nucleotide sequence ID" value="NZ_SSMQ01000159.1"/>
</dbReference>
<evidence type="ECO:0000313" key="3">
    <source>
        <dbReference type="Proteomes" id="UP000309215"/>
    </source>
</evidence>
<keyword evidence="1" id="KW-0732">Signal</keyword>
<feature type="chain" id="PRO_5020780797" evidence="1">
    <location>
        <begin position="22"/>
        <end position="387"/>
    </location>
</feature>
<dbReference type="OrthoDB" id="5520329at2"/>
<dbReference type="Proteomes" id="UP000309215">
    <property type="component" value="Unassembled WGS sequence"/>
</dbReference>
<accession>A0A4V5PJ50</accession>
<feature type="signal peptide" evidence="1">
    <location>
        <begin position="1"/>
        <end position="21"/>
    </location>
</feature>
<keyword evidence="3" id="KW-1185">Reference proteome</keyword>
<reference evidence="2 3" key="1">
    <citation type="submission" date="2019-04" db="EMBL/GenBank/DDBJ databases">
        <authorList>
            <person name="Li Y."/>
            <person name="Wang J."/>
        </authorList>
    </citation>
    <scope>NUCLEOTIDE SEQUENCE [LARGE SCALE GENOMIC DNA]</scope>
    <source>
        <strain evidence="2 3">DSM 14668</strain>
    </source>
</reference>
<evidence type="ECO:0000256" key="1">
    <source>
        <dbReference type="SAM" id="SignalP"/>
    </source>
</evidence>
<proteinExistence type="predicted"/>
<evidence type="ECO:0000313" key="2">
    <source>
        <dbReference type="EMBL" id="TKC90010.1"/>
    </source>
</evidence>
<sequence>MRLSKHWFLLIISTLSAACSAPDTYLRGECDPEALFPDKFCSPELGDAGTDAGDADTPNPGPTPQSMGTCMDACVPVPSGGAGYWSEVPVSVRFDKPEALPKFCPSSVPNEKFRLFDELVAPPAECEACACEPSEGTCEGGPPQSIEIRAGTCFESVAATLPFSGPAGWDGSCTSTNALPAGASCGGEFCAQSVRISPLPGPTSESCAPMNATPSFTTTREWKLGALACMANTNDDTCGESAIKRYCVADPGPDYLYCVHGQGVLEPCPDNYNHERHEMYPEEPLDDRGCEACECGAPVGSACMGSLRLYDDAVCSSEFENSSISSVGEKCTDIHPPGRAIGAKAVTGVTYVHGTCSSSGGAPKGLASPNKISAITFCCRRSHWIVE</sequence>
<protein>
    <submittedName>
        <fullName evidence="2">Uncharacterized protein</fullName>
    </submittedName>
</protein>
<dbReference type="PROSITE" id="PS51257">
    <property type="entry name" value="PROKAR_LIPOPROTEIN"/>
    <property type="match status" value="1"/>
</dbReference>